<sequence>MSFSHTTMLYIQPDELEEKLIDNVDATIEQYFGVQSNSRNFVVLQELLQNLQTFGRQNLSQSAICALFTCQTDMHQYNISQAEMTFIKLQSYTTDLVNRYSLELPPLYKAAVNASELPLFGTFLQTYLINYKLYRYLFKPLNLLKVRTLHQVEVTKIESLSQLGVQPQALDPKDAKNKPKTPVEQSRQSRAEVPKRAFNVTLLPLSQAQLYVKPPEPTVQEIRTQEINSNVEQIKTAETEINPEKKVDVEKFTKVIELQVEQELEKIKAKIVGELQGKKK</sequence>
<evidence type="ECO:0000313" key="2">
    <source>
        <dbReference type="EMBL" id="CAL5994166.1"/>
    </source>
</evidence>
<keyword evidence="3" id="KW-1185">Reference proteome</keyword>
<dbReference type="InterPro" id="IPR032727">
    <property type="entry name" value="CLAMP"/>
</dbReference>
<feature type="region of interest" description="Disordered" evidence="1">
    <location>
        <begin position="168"/>
        <end position="192"/>
    </location>
</feature>
<comment type="caution">
    <text evidence="2">The sequence shown here is derived from an EMBL/GenBank/DDBJ whole genome shotgun (WGS) entry which is preliminary data.</text>
</comment>
<reference evidence="2 3" key="1">
    <citation type="submission" date="2024-07" db="EMBL/GenBank/DDBJ databases">
        <authorList>
            <person name="Akdeniz Z."/>
        </authorList>
    </citation>
    <scope>NUCLEOTIDE SEQUENCE [LARGE SCALE GENOMIC DNA]</scope>
</reference>
<evidence type="ECO:0000313" key="3">
    <source>
        <dbReference type="Proteomes" id="UP001642409"/>
    </source>
</evidence>
<dbReference type="EMBL" id="CAXDID020000031">
    <property type="protein sequence ID" value="CAL5994166.1"/>
    <property type="molecule type" value="Genomic_DNA"/>
</dbReference>
<name>A0ABP1HLT3_9EUKA</name>
<organism evidence="2 3">
    <name type="scientific">Hexamita inflata</name>
    <dbReference type="NCBI Taxonomy" id="28002"/>
    <lineage>
        <taxon>Eukaryota</taxon>
        <taxon>Metamonada</taxon>
        <taxon>Diplomonadida</taxon>
        <taxon>Hexamitidae</taxon>
        <taxon>Hexamitinae</taxon>
        <taxon>Hexamita</taxon>
    </lineage>
</organism>
<accession>A0ABP1HLT3</accession>
<dbReference type="Pfam" id="PF14769">
    <property type="entry name" value="CLAMP"/>
    <property type="match status" value="1"/>
</dbReference>
<evidence type="ECO:0000256" key="1">
    <source>
        <dbReference type="SAM" id="MobiDB-lite"/>
    </source>
</evidence>
<dbReference type="Proteomes" id="UP001642409">
    <property type="component" value="Unassembled WGS sequence"/>
</dbReference>
<proteinExistence type="predicted"/>
<protein>
    <submittedName>
        <fullName evidence="2">Putative</fullName>
    </submittedName>
</protein>
<gene>
    <name evidence="2" type="ORF">HINF_LOCUS13419</name>
</gene>